<proteinExistence type="predicted"/>
<feature type="region of interest" description="Disordered" evidence="1">
    <location>
        <begin position="478"/>
        <end position="509"/>
    </location>
</feature>
<dbReference type="Pfam" id="PF05424">
    <property type="entry name" value="Duffy_binding"/>
    <property type="match status" value="2"/>
</dbReference>
<feature type="domain" description="Duffy-binding-like" evidence="5">
    <location>
        <begin position="1284"/>
        <end position="1431"/>
    </location>
</feature>
<name>W7FRP5_PLAFA</name>
<dbReference type="FunFam" id="1.20.58.830:FF:000004">
    <property type="entry name" value="Erythrocyte membrane protein 1, PfEMP1"/>
    <property type="match status" value="1"/>
</dbReference>
<accession>W7FRP5</accession>
<feature type="domain" description="Duffy-binding-like" evidence="2">
    <location>
        <begin position="666"/>
        <end position="830"/>
    </location>
</feature>
<dbReference type="Gene3D" id="1.20.58.830">
    <property type="match status" value="3"/>
</dbReference>
<dbReference type="FunFam" id="1.20.1310.20:FF:000001">
    <property type="entry name" value="Erythrocyte membrane protein 1, PfEMP1"/>
    <property type="match status" value="1"/>
</dbReference>
<feature type="region of interest" description="Disordered" evidence="1">
    <location>
        <begin position="943"/>
        <end position="984"/>
    </location>
</feature>
<dbReference type="Pfam" id="PF03011">
    <property type="entry name" value="PFEMP"/>
    <property type="match status" value="2"/>
</dbReference>
<sequence length="1631" mass="184408">MALPGSVGEDKYKSAPDAKHLLDEIGEVVYKQVKKEADGTNYINELKGSLTSATNRSSELSSSLNPCSSDYTTHFDANSNRHPCGNRTGKEEVNRFSKERGAECDEKKIRGSNDGACAPYRRLSLCNKNFQKINNDDSTNAKHNLLLDVCMAANYEAQSLKTYRDQYDAEYPSSGSTFTMCTMLARSFADIGDIVRGKDLYRGNKKKERLDENLKTIFKNIYDKLLEENQRNGKKGEIERRYGSDKDFFQLREDWWTANRATVWKALTCDAPEGASYFHATCDSGDNRGGAQANNQCRCPKTIDGKANDQVPTYFDYVPQFLRWFEEWAEDFCRKKKKYVGIVKKYCRGKDKNSDEYRYCSRNGYDCEKTISRIGKVRMGKGCTDCFFACNPYEKWIDNQRKQFLKQRNKYQTEISVGGSGGGRQKRGVGGTTNYEEYEKKFYDILKTKGGVDEFLKLLNKEEVCTKVDDEEGGKIDFKEVNSGGTAGTSGAASGGTSGAASGGTSGTNVESQGTFYRSKYCQPCPDCGVRHKSQGEFEEKDKRKKKCDGQILYTPKNPEKGTPINFLYSGDETNEIAEKLKKFCQTQIGNGSVPGGGSGDCGGNNIDSSLCEPWKCYQFDQLDKVGEGEDDVESGGGLCILKKEEQSAKNSSNEPDEIQKTFHNFFYYWVAHMLKDSIYWETQKLEKCLKNGTKTRCKNNNKCKTDCDCFQKWIDKKKNEWEKIVEHFNTQDFGTQGENAEYKMLGTGMTADVVLKTVLDLEFANKNTEEDKENNVSAREIDLINEMLEKEKSQEVVGADSKKKNTIDLLIEHEERIAKECKEKNPEKCEDPPTKPPASDVSRSASPATAATATKKASHEDAEEEDDDDDDDEDGGGGDTAEGTEEAEAEEDTEQVDTGPPATKDVVNPCDIVKELFSNTTKFSDACTLKYVTGKNYGWKCIPSGDKTATSDEGAEAKSRHRREADSGEKTTGKSDGSGSICVPPRRRRLYIGRLTQWAEEATKSLSPQGSTSSPSNPRDGLLKAFVESAAVETFFLWDRYKKEKEIEKKEKNRADGQIYASTGEDDENKNKDPQTELNDGTIPIDFLRLMFYTFADYKDILYSGSNDTTSVSKETPSSSNNNNIVVLTSGSTEEKEKMKQLQAKIQEHINSVSTPPPTPGPQNNDEQRKTWWEANGEHIWNAMVCALTYKEDTDSGPDGKTTLKRNDDVYEKIFGKPPNNDNPQNPNNKLNPVTTGTYTTRYQYNTVTLKDESSDAKTNDPINNPKLKDFVKLPPFFRWLHEWGSDFCGTRKRMLEKIKYECRNIERGGHEYCGGDGHYCKTSELKHHKMFADLDCRPCYEQCRKYRKWIDIKFVEFHKQENTYKVEHDKLTNGDNYSGGGDNNCCEQIKKHSSAANFLEALKHCKDGQNNNDQNNIIDFKKPETTFGPLEYCKTCPIYGVKCNSGGRGGRTCTNIDESKYRKGKSINGQNDTNPKEIKVLLLGRKGKDNNNDKKLEEVNNACNNTGLLEDTCVQNWTCQKKSDEVHECNLNGAAESAKYVDSKYFENKISFKILFQSWLIDFIEHYNKSKERITRCTNDANSCKQICNNKCDYVKQWLDVKEGEWEKIKNYYNDNFKDDKETIPSRVK</sequence>
<protein>
    <recommendedName>
        <fullName evidence="7">Duffy-binding-like domain-containing protein</fullName>
    </recommendedName>
</protein>
<dbReference type="Pfam" id="PF22672">
    <property type="entry name" value="DBL_C"/>
    <property type="match status" value="2"/>
</dbReference>
<feature type="domain" description="Duffy-binding-like" evidence="2">
    <location>
        <begin position="1557"/>
        <end position="1623"/>
    </location>
</feature>
<evidence type="ECO:0000313" key="6">
    <source>
        <dbReference type="EMBL" id="EUT82231.1"/>
    </source>
</evidence>
<feature type="region of interest" description="Disordered" evidence="1">
    <location>
        <begin position="1217"/>
        <end position="1237"/>
    </location>
</feature>
<dbReference type="InterPro" id="IPR004258">
    <property type="entry name" value="DBL"/>
</dbReference>
<reference evidence="6" key="1">
    <citation type="submission" date="2013-02" db="EMBL/GenBank/DDBJ databases">
        <title>The Genome Sequence of Plasmodium falciparum Santa Lucia.</title>
        <authorList>
            <consortium name="The Broad Institute Genome Sequencing Platform"/>
            <consortium name="The Broad Institute Genome Sequencing Center for Infectious Disease"/>
            <person name="Neafsey D."/>
            <person name="Cheeseman I."/>
            <person name="Volkman S."/>
            <person name="Adams J."/>
            <person name="Walker B."/>
            <person name="Young S.K."/>
            <person name="Zeng Q."/>
            <person name="Gargeya S."/>
            <person name="Fitzgerald M."/>
            <person name="Haas B."/>
            <person name="Abouelleil A."/>
            <person name="Alvarado L."/>
            <person name="Arachchi H.M."/>
            <person name="Berlin A.M."/>
            <person name="Chapman S.B."/>
            <person name="Dewar J."/>
            <person name="Goldberg J."/>
            <person name="Griggs A."/>
            <person name="Gujja S."/>
            <person name="Hansen M."/>
            <person name="Howarth C."/>
            <person name="Imamovic A."/>
            <person name="Larimer J."/>
            <person name="McCowan C."/>
            <person name="Murphy C."/>
            <person name="Neiman D."/>
            <person name="Pearson M."/>
            <person name="Priest M."/>
            <person name="Roberts A."/>
            <person name="Saif S."/>
            <person name="Shea T."/>
            <person name="Sisk P."/>
            <person name="Sykes S."/>
            <person name="Wortman J."/>
            <person name="Nusbaum C."/>
            <person name="Birren B."/>
        </authorList>
    </citation>
    <scope>NUCLEOTIDE SEQUENCE [LARGE SCALE GENOMIC DNA]</scope>
    <source>
        <strain evidence="6">Santa Lucia</strain>
    </source>
</reference>
<organism evidence="6">
    <name type="scientific">Plasmodium falciparum Santa Lucia</name>
    <dbReference type="NCBI Taxonomy" id="478859"/>
    <lineage>
        <taxon>Eukaryota</taxon>
        <taxon>Sar</taxon>
        <taxon>Alveolata</taxon>
        <taxon>Apicomplexa</taxon>
        <taxon>Aconoidasida</taxon>
        <taxon>Haemosporida</taxon>
        <taxon>Plasmodiidae</taxon>
        <taxon>Plasmodium</taxon>
        <taxon>Plasmodium (Laverania)</taxon>
    </lineage>
</organism>
<dbReference type="Proteomes" id="UP000030666">
    <property type="component" value="Unassembled WGS sequence"/>
</dbReference>
<dbReference type="GO" id="GO:0016020">
    <property type="term" value="C:membrane"/>
    <property type="evidence" value="ECO:0007669"/>
    <property type="project" value="InterPro"/>
</dbReference>
<dbReference type="Gene3D" id="1.20.1310.20">
    <property type="entry name" value="Duffy-antigen binding domain"/>
    <property type="match status" value="2"/>
</dbReference>
<feature type="domain" description="Plasmodium falciparum erythrocyte membrane protein-1 N-terminal segment" evidence="4">
    <location>
        <begin position="17"/>
        <end position="54"/>
    </location>
</feature>
<feature type="compositionally biased region" description="Low complexity" evidence="1">
    <location>
        <begin position="845"/>
        <end position="856"/>
    </location>
</feature>
<dbReference type="EMBL" id="KE123506">
    <property type="protein sequence ID" value="EUT82231.1"/>
    <property type="molecule type" value="Genomic_DNA"/>
</dbReference>
<feature type="compositionally biased region" description="Low complexity" evidence="1">
    <location>
        <begin position="1219"/>
        <end position="1234"/>
    </location>
</feature>
<evidence type="ECO:0000259" key="5">
    <source>
        <dbReference type="Pfam" id="PF22672"/>
    </source>
</evidence>
<evidence type="ECO:0000259" key="3">
    <source>
        <dbReference type="Pfam" id="PF05424"/>
    </source>
</evidence>
<dbReference type="FunFam" id="1.20.58.830:FF:000003">
    <property type="entry name" value="Erythrocyte membrane protein 1, PfEMP1"/>
    <property type="match status" value="1"/>
</dbReference>
<feature type="compositionally biased region" description="Basic and acidic residues" evidence="1">
    <location>
        <begin position="956"/>
        <end position="974"/>
    </location>
</feature>
<evidence type="ECO:0000259" key="2">
    <source>
        <dbReference type="Pfam" id="PF03011"/>
    </source>
</evidence>
<feature type="domain" description="Duffy-antigen binding" evidence="3">
    <location>
        <begin position="982"/>
        <end position="1201"/>
    </location>
</feature>
<feature type="compositionally biased region" description="Gly residues" evidence="1">
    <location>
        <begin position="485"/>
        <end position="506"/>
    </location>
</feature>
<feature type="domain" description="Duffy-antigen binding" evidence="3">
    <location>
        <begin position="115"/>
        <end position="323"/>
    </location>
</feature>
<dbReference type="FunFam" id="1.20.58.830:FF:000002">
    <property type="entry name" value="Erythrocyte membrane protein 1, PfEMP1"/>
    <property type="match status" value="1"/>
</dbReference>
<dbReference type="InterPro" id="IPR008602">
    <property type="entry name" value="Duffy-antigen-binding"/>
</dbReference>
<dbReference type="InterPro" id="IPR042202">
    <property type="entry name" value="Duffy-ag-bd_sf"/>
</dbReference>
<feature type="non-terminal residue" evidence="6">
    <location>
        <position position="1631"/>
    </location>
</feature>
<dbReference type="OrthoDB" id="379227at2759"/>
<dbReference type="SUPFAM" id="SSF140924">
    <property type="entry name" value="Duffy binding domain-like"/>
    <property type="match status" value="4"/>
</dbReference>
<dbReference type="GO" id="GO:0046789">
    <property type="term" value="F:host cell surface receptor binding"/>
    <property type="evidence" value="ECO:0007669"/>
    <property type="project" value="InterPro"/>
</dbReference>
<evidence type="ECO:0008006" key="7">
    <source>
        <dbReference type="Google" id="ProtNLM"/>
    </source>
</evidence>
<feature type="domain" description="Duffy-binding-like" evidence="5">
    <location>
        <begin position="327"/>
        <end position="481"/>
    </location>
</feature>
<feature type="region of interest" description="Disordered" evidence="1">
    <location>
        <begin position="822"/>
        <end position="907"/>
    </location>
</feature>
<evidence type="ECO:0000259" key="4">
    <source>
        <dbReference type="Pfam" id="PF15447"/>
    </source>
</evidence>
<dbReference type="InterPro" id="IPR029210">
    <property type="entry name" value="PfEMP1_NTS"/>
</dbReference>
<feature type="compositionally biased region" description="Acidic residues" evidence="1">
    <location>
        <begin position="862"/>
        <end position="896"/>
    </location>
</feature>
<feature type="region of interest" description="Disordered" evidence="1">
    <location>
        <begin position="1048"/>
        <end position="1081"/>
    </location>
</feature>
<dbReference type="InterPro" id="IPR054595">
    <property type="entry name" value="DBL_C"/>
</dbReference>
<dbReference type="Gene3D" id="1.20.58.1930">
    <property type="match status" value="1"/>
</dbReference>
<evidence type="ECO:0000256" key="1">
    <source>
        <dbReference type="SAM" id="MobiDB-lite"/>
    </source>
</evidence>
<gene>
    <name evidence="6" type="ORF">PFAG_04079</name>
</gene>
<dbReference type="Pfam" id="PF15447">
    <property type="entry name" value="NTS"/>
    <property type="match status" value="1"/>
</dbReference>
<feature type="compositionally biased region" description="Basic and acidic residues" evidence="1">
    <location>
        <begin position="822"/>
        <end position="834"/>
    </location>
</feature>